<organism evidence="2 3">
    <name type="scientific">Methylomonas koyamae</name>
    <dbReference type="NCBI Taxonomy" id="702114"/>
    <lineage>
        <taxon>Bacteria</taxon>
        <taxon>Pseudomonadati</taxon>
        <taxon>Pseudomonadota</taxon>
        <taxon>Gammaproteobacteria</taxon>
        <taxon>Methylococcales</taxon>
        <taxon>Methylococcaceae</taxon>
        <taxon>Methylomonas</taxon>
    </lineage>
</organism>
<evidence type="ECO:0000313" key="3">
    <source>
        <dbReference type="Proteomes" id="UP000077734"/>
    </source>
</evidence>
<comment type="caution">
    <text evidence="2">The sequence shown here is derived from an EMBL/GenBank/DDBJ whole genome shotgun (WGS) entry which is preliminary data.</text>
</comment>
<evidence type="ECO:0000259" key="1">
    <source>
        <dbReference type="Pfam" id="PF00534"/>
    </source>
</evidence>
<dbReference type="Gene3D" id="3.40.50.2000">
    <property type="entry name" value="Glycogen Phosphorylase B"/>
    <property type="match status" value="2"/>
</dbReference>
<name>A0A291IIR1_9GAMM</name>
<dbReference type="Pfam" id="PF00534">
    <property type="entry name" value="Glycos_transf_1"/>
    <property type="match status" value="1"/>
</dbReference>
<dbReference type="Proteomes" id="UP000077734">
    <property type="component" value="Unassembled WGS sequence"/>
</dbReference>
<dbReference type="EMBL" id="LUUL01000046">
    <property type="protein sequence ID" value="OAI29234.1"/>
    <property type="molecule type" value="Genomic_DNA"/>
</dbReference>
<accession>A0A291IIR1</accession>
<keyword evidence="3" id="KW-1185">Reference proteome</keyword>
<gene>
    <name evidence="2" type="ORF">A1356_23255</name>
</gene>
<protein>
    <recommendedName>
        <fullName evidence="1">Glycosyl transferase family 1 domain-containing protein</fullName>
    </recommendedName>
</protein>
<dbReference type="KEGG" id="mko:MKLM6_1824"/>
<feature type="domain" description="Glycosyl transferase family 1" evidence="1">
    <location>
        <begin position="228"/>
        <end position="290"/>
    </location>
</feature>
<dbReference type="InterPro" id="IPR001296">
    <property type="entry name" value="Glyco_trans_1"/>
</dbReference>
<reference evidence="2 3" key="1">
    <citation type="submission" date="2016-03" db="EMBL/GenBank/DDBJ databases">
        <authorList>
            <person name="Heylen K."/>
            <person name="De Vos P."/>
            <person name="Vekeman B."/>
        </authorList>
    </citation>
    <scope>NUCLEOTIDE SEQUENCE [LARGE SCALE GENOMIC DNA]</scope>
    <source>
        <strain evidence="2 3">R-49807</strain>
    </source>
</reference>
<evidence type="ECO:0000313" key="2">
    <source>
        <dbReference type="EMBL" id="OAI29234.1"/>
    </source>
</evidence>
<dbReference type="GO" id="GO:0016757">
    <property type="term" value="F:glycosyltransferase activity"/>
    <property type="evidence" value="ECO:0007669"/>
    <property type="project" value="InterPro"/>
</dbReference>
<dbReference type="SUPFAM" id="SSF53756">
    <property type="entry name" value="UDP-Glycosyltransferase/glycogen phosphorylase"/>
    <property type="match status" value="1"/>
</dbReference>
<sequence>MLACNWKIIWNTERDCLNKIFDINTTKNADLIVIQREFPSKKTSEILSILLKLDIPIIYDIDDLLLDVQPSHERFFYYKKISPYIKWVIKEVDLVTVSTISLKNELTPHTNRPILVNQNLVNYNLFFNTARPRGDKFNILISGTSTHQNDWTIIREPILEILKSYNDQVRIIFFGDTIKDFIRHKSVNIVKFEPNYNTYAAQLKSLNINIALTPLINNKFNQCKSNIKWLEYSAAGIPGVYSDIAPYNSCIIDKKNGLLAQNNPESWFFAIANLLNNQEKANEIIKNAQKEVLEKYSITNCADKYLLSIQNKLGHKKSVRNFSQTPPKYTFLSSVYSITDRILRVFYKF</sequence>
<dbReference type="AlphaFoldDB" id="A0A291IIR1"/>
<proteinExistence type="predicted"/>